<reference evidence="5" key="1">
    <citation type="journal article" date="2017" name="Nat. Commun.">
        <title>The North American bullfrog draft genome provides insight into hormonal regulation of long noncoding RNA.</title>
        <authorList>
            <person name="Hammond S.A."/>
            <person name="Warren R.L."/>
            <person name="Vandervalk B.P."/>
            <person name="Kucuk E."/>
            <person name="Khan H."/>
            <person name="Gibb E.A."/>
            <person name="Pandoh P."/>
            <person name="Kirk H."/>
            <person name="Zhao Y."/>
            <person name="Jones M."/>
            <person name="Mungall A.J."/>
            <person name="Coope R."/>
            <person name="Pleasance S."/>
            <person name="Moore R.A."/>
            <person name="Holt R.A."/>
            <person name="Round J.M."/>
            <person name="Ohora S."/>
            <person name="Walle B.V."/>
            <person name="Veldhoen N."/>
            <person name="Helbing C.C."/>
            <person name="Birol I."/>
        </authorList>
    </citation>
    <scope>NUCLEOTIDE SEQUENCE [LARGE SCALE GENOMIC DNA]</scope>
</reference>
<dbReference type="GO" id="GO:0005886">
    <property type="term" value="C:plasma membrane"/>
    <property type="evidence" value="ECO:0007669"/>
    <property type="project" value="InterPro"/>
</dbReference>
<proteinExistence type="predicted"/>
<accession>A0A2G9RSM0</accession>
<dbReference type="SMART" id="SM00034">
    <property type="entry name" value="CLECT"/>
    <property type="match status" value="1"/>
</dbReference>
<gene>
    <name evidence="4" type="ORF">AB205_0050930</name>
</gene>
<feature type="region of interest" description="Disordered" evidence="2">
    <location>
        <begin position="1"/>
        <end position="60"/>
    </location>
</feature>
<organism evidence="4 5">
    <name type="scientific">Aquarana catesbeiana</name>
    <name type="common">American bullfrog</name>
    <name type="synonym">Rana catesbeiana</name>
    <dbReference type="NCBI Taxonomy" id="8400"/>
    <lineage>
        <taxon>Eukaryota</taxon>
        <taxon>Metazoa</taxon>
        <taxon>Chordata</taxon>
        <taxon>Craniata</taxon>
        <taxon>Vertebrata</taxon>
        <taxon>Euteleostomi</taxon>
        <taxon>Amphibia</taxon>
        <taxon>Batrachia</taxon>
        <taxon>Anura</taxon>
        <taxon>Neobatrachia</taxon>
        <taxon>Ranoidea</taxon>
        <taxon>Ranidae</taxon>
        <taxon>Aquarana</taxon>
    </lineage>
</organism>
<dbReference type="EMBL" id="KV931958">
    <property type="protein sequence ID" value="PIO30864.1"/>
    <property type="molecule type" value="Genomic_DNA"/>
</dbReference>
<evidence type="ECO:0000259" key="3">
    <source>
        <dbReference type="PROSITE" id="PS50041"/>
    </source>
</evidence>
<dbReference type="Proteomes" id="UP000228934">
    <property type="component" value="Unassembled WGS sequence"/>
</dbReference>
<keyword evidence="5" id="KW-1185">Reference proteome</keyword>
<dbReference type="PANTHER" id="PTHR15028">
    <property type="entry name" value="CD72-RELATED"/>
    <property type="match status" value="1"/>
</dbReference>
<dbReference type="InterPro" id="IPR016187">
    <property type="entry name" value="CTDL_fold"/>
</dbReference>
<dbReference type="PROSITE" id="PS50041">
    <property type="entry name" value="C_TYPE_LECTIN_2"/>
    <property type="match status" value="1"/>
</dbReference>
<dbReference type="PANTHER" id="PTHR15028:SF7">
    <property type="entry name" value="C-TYPE LECTIN DOMAIN FAMILY 4 MEMBER F-LIKE"/>
    <property type="match status" value="1"/>
</dbReference>
<dbReference type="Gene3D" id="3.10.100.10">
    <property type="entry name" value="Mannose-Binding Protein A, subunit A"/>
    <property type="match status" value="1"/>
</dbReference>
<dbReference type="InterPro" id="IPR001304">
    <property type="entry name" value="C-type_lectin-like"/>
</dbReference>
<dbReference type="OrthoDB" id="9907225at2759"/>
<dbReference type="InterPro" id="IPR039689">
    <property type="entry name" value="CD72"/>
</dbReference>
<evidence type="ECO:0000313" key="5">
    <source>
        <dbReference type="Proteomes" id="UP000228934"/>
    </source>
</evidence>
<evidence type="ECO:0000313" key="4">
    <source>
        <dbReference type="EMBL" id="PIO30864.1"/>
    </source>
</evidence>
<keyword evidence="1" id="KW-0175">Coiled coil</keyword>
<dbReference type="SUPFAM" id="SSF56436">
    <property type="entry name" value="C-type lectin-like"/>
    <property type="match status" value="1"/>
</dbReference>
<dbReference type="AlphaFoldDB" id="A0A2G9RSM0"/>
<dbReference type="InterPro" id="IPR016186">
    <property type="entry name" value="C-type_lectin-like/link_sf"/>
</dbReference>
<protein>
    <recommendedName>
        <fullName evidence="3">C-type lectin domain-containing protein</fullName>
    </recommendedName>
</protein>
<dbReference type="GO" id="GO:0004888">
    <property type="term" value="F:transmembrane signaling receptor activity"/>
    <property type="evidence" value="ECO:0007669"/>
    <property type="project" value="InterPro"/>
</dbReference>
<feature type="domain" description="C-type lectin" evidence="3">
    <location>
        <begin position="188"/>
        <end position="288"/>
    </location>
</feature>
<name>A0A2G9RSM0_AQUCT</name>
<feature type="compositionally biased region" description="Basic and acidic residues" evidence="2">
    <location>
        <begin position="28"/>
        <end position="42"/>
    </location>
</feature>
<dbReference type="Pfam" id="PF00059">
    <property type="entry name" value="Lectin_C"/>
    <property type="match status" value="1"/>
</dbReference>
<evidence type="ECO:0000256" key="2">
    <source>
        <dbReference type="SAM" id="MobiDB-lite"/>
    </source>
</evidence>
<evidence type="ECO:0000256" key="1">
    <source>
        <dbReference type="SAM" id="Coils"/>
    </source>
</evidence>
<feature type="coiled-coil region" evidence="1">
    <location>
        <begin position="124"/>
        <end position="158"/>
    </location>
</feature>
<sequence length="294" mass="34106">MLQQEHEHLSSSLTHQPGEALRQTNQELETKRDQVRSQEEQKTTSQNPESTMQEEVETGTSMTKFEVNLCDTRDKLQEKTNKLTRKHLKKINANSPSKKETSVLGTMSILQQIQSRLHESQRNTQEQLEMLNNMEGRLSELEDNLKKLEYKLSEQEEKQCNQVESLGDNVSGSELHSSIICPEGWRQIDKTCYYFSSESKVRIKAAEDCTRKKATLAKIQESDSILKAMVEADRRSFWIGLRRVNNTWKWSDESLQETFKSKAYDWCAKASPELESQPCATPLPWICQKKPRKY</sequence>